<dbReference type="Proteomes" id="UP000217154">
    <property type="component" value="Chromosome"/>
</dbReference>
<dbReference type="RefSeq" id="WP_095744029.1">
    <property type="nucleotide sequence ID" value="NZ_CP023284.1"/>
</dbReference>
<dbReference type="AlphaFoldDB" id="A0A250DGQ8"/>
<reference evidence="2 3" key="1">
    <citation type="submission" date="2017-09" db="EMBL/GenBank/DDBJ databases">
        <title>The diverse metabolic capabilities of V. boronicumulans make it an excellent choice for continued studies on novel biodegradation.</title>
        <authorList>
            <person name="Sun S."/>
        </authorList>
    </citation>
    <scope>NUCLEOTIDE SEQUENCE [LARGE SCALE GENOMIC DNA]</scope>
    <source>
        <strain evidence="2 3">J1</strain>
    </source>
</reference>
<dbReference type="Gene3D" id="3.40.50.1000">
    <property type="entry name" value="HAD superfamily/HAD-like"/>
    <property type="match status" value="1"/>
</dbReference>
<evidence type="ECO:0000259" key="1">
    <source>
        <dbReference type="Pfam" id="PF03031"/>
    </source>
</evidence>
<organism evidence="2 3">
    <name type="scientific">Variovorax boronicumulans</name>
    <dbReference type="NCBI Taxonomy" id="436515"/>
    <lineage>
        <taxon>Bacteria</taxon>
        <taxon>Pseudomonadati</taxon>
        <taxon>Pseudomonadota</taxon>
        <taxon>Betaproteobacteria</taxon>
        <taxon>Burkholderiales</taxon>
        <taxon>Comamonadaceae</taxon>
        <taxon>Variovorax</taxon>
    </lineage>
</organism>
<evidence type="ECO:0000313" key="2">
    <source>
        <dbReference type="EMBL" id="ATA53153.1"/>
    </source>
</evidence>
<dbReference type="Pfam" id="PF03031">
    <property type="entry name" value="NIF"/>
    <property type="match status" value="1"/>
</dbReference>
<dbReference type="EMBL" id="CP023284">
    <property type="protein sequence ID" value="ATA53153.1"/>
    <property type="molecule type" value="Genomic_DNA"/>
</dbReference>
<evidence type="ECO:0000313" key="3">
    <source>
        <dbReference type="Proteomes" id="UP000217154"/>
    </source>
</evidence>
<protein>
    <recommendedName>
        <fullName evidence="1">FCP1 homology domain-containing protein</fullName>
    </recommendedName>
</protein>
<gene>
    <name evidence="2" type="ORF">CKY39_07965</name>
</gene>
<dbReference type="InterPro" id="IPR023214">
    <property type="entry name" value="HAD_sf"/>
</dbReference>
<dbReference type="InterPro" id="IPR004274">
    <property type="entry name" value="FCP1_dom"/>
</dbReference>
<dbReference type="KEGG" id="vbo:CKY39_07965"/>
<dbReference type="InterPro" id="IPR036412">
    <property type="entry name" value="HAD-like_sf"/>
</dbReference>
<accession>A0A250DGQ8</accession>
<feature type="domain" description="FCP1 homology" evidence="1">
    <location>
        <begin position="4"/>
        <end position="139"/>
    </location>
</feature>
<sequence>MNNYVLALDLEGTLISNAMSQIPRPGLAEFLTRCAELCPRIVMFTTVKEGRFRKIARLLVGEEAAPAWFADMEYIAWHGETKVLRFVPGVLPQQIWLVDDLEKYVHPGQEAQSLQIEHFDHPYSSADKDTGLAKMLQLLVARVR</sequence>
<name>A0A250DGQ8_9BURK</name>
<proteinExistence type="predicted"/>
<dbReference type="SUPFAM" id="SSF56784">
    <property type="entry name" value="HAD-like"/>
    <property type="match status" value="1"/>
</dbReference>